<reference evidence="5 6" key="1">
    <citation type="submission" date="2019-03" db="EMBL/GenBank/DDBJ databases">
        <title>Genomic Encyclopedia of Type Strains, Phase IV (KMG-IV): sequencing the most valuable type-strain genomes for metagenomic binning, comparative biology and taxonomic classification.</title>
        <authorList>
            <person name="Goeker M."/>
        </authorList>
    </citation>
    <scope>NUCLEOTIDE SEQUENCE [LARGE SCALE GENOMIC DNA]</scope>
    <source>
        <strain evidence="5 6">DSM 24176</strain>
    </source>
</reference>
<gene>
    <name evidence="5" type="ORF">EDC19_1894</name>
</gene>
<dbReference type="SUPFAM" id="SSF48008">
    <property type="entry name" value="GntR ligand-binding domain-like"/>
    <property type="match status" value="1"/>
</dbReference>
<dbReference type="OrthoDB" id="368823at2"/>
<dbReference type="Gene3D" id="1.20.120.530">
    <property type="entry name" value="GntR ligand-binding domain-like"/>
    <property type="match status" value="1"/>
</dbReference>
<dbReference type="GO" id="GO:0003700">
    <property type="term" value="F:DNA-binding transcription factor activity"/>
    <property type="evidence" value="ECO:0007669"/>
    <property type="project" value="InterPro"/>
</dbReference>
<keyword evidence="3" id="KW-0804">Transcription</keyword>
<evidence type="ECO:0000313" key="5">
    <source>
        <dbReference type="EMBL" id="TCK92739.1"/>
    </source>
</evidence>
<evidence type="ECO:0000256" key="3">
    <source>
        <dbReference type="ARBA" id="ARBA00023163"/>
    </source>
</evidence>
<dbReference type="CDD" id="cd07377">
    <property type="entry name" value="WHTH_GntR"/>
    <property type="match status" value="1"/>
</dbReference>
<keyword evidence="2 5" id="KW-0238">DNA-binding</keyword>
<keyword evidence="1" id="KW-0805">Transcription regulation</keyword>
<dbReference type="InterPro" id="IPR036390">
    <property type="entry name" value="WH_DNA-bd_sf"/>
</dbReference>
<name>A0A4R1MQD1_9FIRM</name>
<dbReference type="PROSITE" id="PS50949">
    <property type="entry name" value="HTH_GNTR"/>
    <property type="match status" value="1"/>
</dbReference>
<dbReference type="RefSeq" id="WP_132282598.1">
    <property type="nucleotide sequence ID" value="NZ_SMGQ01000013.1"/>
</dbReference>
<dbReference type="InterPro" id="IPR036388">
    <property type="entry name" value="WH-like_DNA-bd_sf"/>
</dbReference>
<dbReference type="Proteomes" id="UP000294545">
    <property type="component" value="Unassembled WGS sequence"/>
</dbReference>
<dbReference type="InterPro" id="IPR000524">
    <property type="entry name" value="Tscrpt_reg_HTH_GntR"/>
</dbReference>
<dbReference type="SMART" id="SM00345">
    <property type="entry name" value="HTH_GNTR"/>
    <property type="match status" value="1"/>
</dbReference>
<dbReference type="EMBL" id="SMGQ01000013">
    <property type="protein sequence ID" value="TCK92739.1"/>
    <property type="molecule type" value="Genomic_DNA"/>
</dbReference>
<organism evidence="5 6">
    <name type="scientific">Natranaerovirga hydrolytica</name>
    <dbReference type="NCBI Taxonomy" id="680378"/>
    <lineage>
        <taxon>Bacteria</taxon>
        <taxon>Bacillati</taxon>
        <taxon>Bacillota</taxon>
        <taxon>Clostridia</taxon>
        <taxon>Lachnospirales</taxon>
        <taxon>Natranaerovirgaceae</taxon>
        <taxon>Natranaerovirga</taxon>
    </lineage>
</organism>
<feature type="domain" description="HTH gntR-type" evidence="4">
    <location>
        <begin position="13"/>
        <end position="80"/>
    </location>
</feature>
<protein>
    <submittedName>
        <fullName evidence="5">DNA-binding GntR family transcriptional regulator</fullName>
    </submittedName>
</protein>
<dbReference type="Pfam" id="PF07729">
    <property type="entry name" value="FCD"/>
    <property type="match status" value="1"/>
</dbReference>
<evidence type="ECO:0000256" key="1">
    <source>
        <dbReference type="ARBA" id="ARBA00023015"/>
    </source>
</evidence>
<dbReference type="AlphaFoldDB" id="A0A4R1MQD1"/>
<dbReference type="Pfam" id="PF00392">
    <property type="entry name" value="GntR"/>
    <property type="match status" value="1"/>
</dbReference>
<keyword evidence="6" id="KW-1185">Reference proteome</keyword>
<dbReference type="PANTHER" id="PTHR43537:SF45">
    <property type="entry name" value="GNTR FAMILY REGULATORY PROTEIN"/>
    <property type="match status" value="1"/>
</dbReference>
<dbReference type="InterPro" id="IPR008920">
    <property type="entry name" value="TF_FadR/GntR_C"/>
</dbReference>
<dbReference type="GO" id="GO:0003677">
    <property type="term" value="F:DNA binding"/>
    <property type="evidence" value="ECO:0007669"/>
    <property type="project" value="UniProtKB-KW"/>
</dbReference>
<dbReference type="PANTHER" id="PTHR43537">
    <property type="entry name" value="TRANSCRIPTIONAL REGULATOR, GNTR FAMILY"/>
    <property type="match status" value="1"/>
</dbReference>
<sequence length="242" mass="28524">MNSSMFNKSNATSSIGENIYHYLRKGIIELKLKPGDSLSAKNIAEQLEVSRSPVRDSIIKLGKEGLVDIVAQSGTTVSKIDLDRVAEEQFIRFSLEEKVMMLFIEKSSSREISKLEELMEMQKANLEKKEYNTFLNYDDEFHSVFFETANKQMSWELIVSMSGHYRRLRLITLWDLEIAEDVMKQHYDLLKFIKEKNIDMARKTVQEHTMRIFAQKDFMVKKYPTFFKEKNDEIDLFNNFKR</sequence>
<evidence type="ECO:0000256" key="2">
    <source>
        <dbReference type="ARBA" id="ARBA00023125"/>
    </source>
</evidence>
<accession>A0A4R1MQD1</accession>
<dbReference type="Gene3D" id="1.10.10.10">
    <property type="entry name" value="Winged helix-like DNA-binding domain superfamily/Winged helix DNA-binding domain"/>
    <property type="match status" value="1"/>
</dbReference>
<dbReference type="SUPFAM" id="SSF46785">
    <property type="entry name" value="Winged helix' DNA-binding domain"/>
    <property type="match status" value="1"/>
</dbReference>
<proteinExistence type="predicted"/>
<dbReference type="InterPro" id="IPR011711">
    <property type="entry name" value="GntR_C"/>
</dbReference>
<comment type="caution">
    <text evidence="5">The sequence shown here is derived from an EMBL/GenBank/DDBJ whole genome shotgun (WGS) entry which is preliminary data.</text>
</comment>
<evidence type="ECO:0000313" key="6">
    <source>
        <dbReference type="Proteomes" id="UP000294545"/>
    </source>
</evidence>
<evidence type="ECO:0000259" key="4">
    <source>
        <dbReference type="PROSITE" id="PS50949"/>
    </source>
</evidence>